<gene>
    <name evidence="19 20" type="primary">LOC106155084</name>
</gene>
<dbReference type="OrthoDB" id="1926212at2759"/>
<proteinExistence type="predicted"/>
<keyword evidence="9" id="KW-0969">Cilium</keyword>
<feature type="compositionally biased region" description="Polar residues" evidence="17">
    <location>
        <begin position="129"/>
        <end position="138"/>
    </location>
</feature>
<dbReference type="GO" id="GO:0097546">
    <property type="term" value="C:ciliary base"/>
    <property type="evidence" value="ECO:0007669"/>
    <property type="project" value="TreeGrafter"/>
</dbReference>
<evidence type="ECO:0000256" key="15">
    <source>
        <dbReference type="ARBA" id="ARBA00081144"/>
    </source>
</evidence>
<evidence type="ECO:0000256" key="4">
    <source>
        <dbReference type="ARBA" id="ARBA00022490"/>
    </source>
</evidence>
<name>A0A1S3HGK4_LINAN</name>
<dbReference type="Pfam" id="PF13424">
    <property type="entry name" value="TPR_12"/>
    <property type="match status" value="1"/>
</dbReference>
<comment type="function">
    <text evidence="12">Positively regulates primary cilium biogenesis. Also involved in autophagy since it is required for trafficking of ATG16L and the expansion of the autophagic compartment.</text>
</comment>
<reference evidence="19 20" key="1">
    <citation type="submission" date="2025-04" db="UniProtKB">
        <authorList>
            <consortium name="RefSeq"/>
        </authorList>
    </citation>
    <scope>IDENTIFICATION</scope>
    <source>
        <tissue evidence="19 20">Gonads</tissue>
    </source>
</reference>
<dbReference type="OMA" id="RIKIMHN"/>
<evidence type="ECO:0000256" key="9">
    <source>
        <dbReference type="ARBA" id="ARBA00023069"/>
    </source>
</evidence>
<dbReference type="SMART" id="SM00028">
    <property type="entry name" value="TPR"/>
    <property type="match status" value="9"/>
</dbReference>
<evidence type="ECO:0000256" key="12">
    <source>
        <dbReference type="ARBA" id="ARBA00059531"/>
    </source>
</evidence>
<evidence type="ECO:0000256" key="11">
    <source>
        <dbReference type="ARBA" id="ARBA00023273"/>
    </source>
</evidence>
<evidence type="ECO:0000256" key="8">
    <source>
        <dbReference type="ARBA" id="ARBA00022846"/>
    </source>
</evidence>
<evidence type="ECO:0000256" key="6">
    <source>
        <dbReference type="ARBA" id="ARBA00022794"/>
    </source>
</evidence>
<dbReference type="Proteomes" id="UP000085678">
    <property type="component" value="Unplaced"/>
</dbReference>
<evidence type="ECO:0000256" key="14">
    <source>
        <dbReference type="ARBA" id="ARBA00071484"/>
    </source>
</evidence>
<dbReference type="GO" id="GO:0032991">
    <property type="term" value="C:protein-containing complex"/>
    <property type="evidence" value="ECO:0007669"/>
    <property type="project" value="UniProtKB-ARBA"/>
</dbReference>
<accession>A0A1S3HGK4</accession>
<feature type="region of interest" description="Disordered" evidence="17">
    <location>
        <begin position="729"/>
        <end position="853"/>
    </location>
</feature>
<dbReference type="InterPro" id="IPR006597">
    <property type="entry name" value="Sel1-like"/>
</dbReference>
<feature type="compositionally biased region" description="Basic and acidic residues" evidence="17">
    <location>
        <begin position="825"/>
        <end position="836"/>
    </location>
</feature>
<dbReference type="GeneID" id="106155084"/>
<dbReference type="Pfam" id="PF00515">
    <property type="entry name" value="TPR_1"/>
    <property type="match status" value="1"/>
</dbReference>
<evidence type="ECO:0000256" key="10">
    <source>
        <dbReference type="ARBA" id="ARBA00023212"/>
    </source>
</evidence>
<organism evidence="18 20">
    <name type="scientific">Lingula anatina</name>
    <name type="common">Brachiopod</name>
    <name type="synonym">Lingula unguis</name>
    <dbReference type="NCBI Taxonomy" id="7574"/>
    <lineage>
        <taxon>Eukaryota</taxon>
        <taxon>Metazoa</taxon>
        <taxon>Spiralia</taxon>
        <taxon>Lophotrochozoa</taxon>
        <taxon>Brachiopoda</taxon>
        <taxon>Linguliformea</taxon>
        <taxon>Lingulata</taxon>
        <taxon>Lingulida</taxon>
        <taxon>Linguloidea</taxon>
        <taxon>Lingulidae</taxon>
        <taxon>Lingula</taxon>
    </lineage>
</organism>
<keyword evidence="6" id="KW-0970">Cilium biogenesis/degradation</keyword>
<protein>
    <recommendedName>
        <fullName evidence="14">Intraflagellar transport protein 88 homolog</fullName>
    </recommendedName>
    <alternativeName>
        <fullName evidence="15">Tetratricopeptide repeat protein 10</fullName>
    </alternativeName>
</protein>
<dbReference type="GO" id="GO:0005829">
    <property type="term" value="C:cytosol"/>
    <property type="evidence" value="ECO:0007669"/>
    <property type="project" value="UniProtKB-ARBA"/>
</dbReference>
<dbReference type="PROSITE" id="PS50005">
    <property type="entry name" value="TPR"/>
    <property type="match status" value="5"/>
</dbReference>
<feature type="region of interest" description="Disordered" evidence="17">
    <location>
        <begin position="125"/>
        <end position="148"/>
    </location>
</feature>
<evidence type="ECO:0000256" key="5">
    <source>
        <dbReference type="ARBA" id="ARBA00022737"/>
    </source>
</evidence>
<dbReference type="GO" id="GO:0036064">
    <property type="term" value="C:ciliary basal body"/>
    <property type="evidence" value="ECO:0007669"/>
    <property type="project" value="UniProtKB-ARBA"/>
</dbReference>
<feature type="repeat" description="TPR" evidence="16">
    <location>
        <begin position="246"/>
        <end position="279"/>
    </location>
</feature>
<feature type="compositionally biased region" description="Acidic residues" evidence="17">
    <location>
        <begin position="837"/>
        <end position="853"/>
    </location>
</feature>
<dbReference type="RefSeq" id="XP_013385187.1">
    <property type="nucleotide sequence ID" value="XM_013529733.2"/>
</dbReference>
<keyword evidence="7 16" id="KW-0802">TPR repeat</keyword>
<dbReference type="GO" id="GO:0019894">
    <property type="term" value="F:kinesin binding"/>
    <property type="evidence" value="ECO:0007669"/>
    <property type="project" value="TreeGrafter"/>
</dbReference>
<sequence length="853" mass="96044">MNRLSMMEQVHLAGEDEDDLYSGYNDYNATLDTEDLANDEGFQHAVRTSHGRRPPPTAKIPLTGSVGARLATAKGQGGLVSSMGRNAMPSSMGARPMTGAQDGAARPMTAVRAAGYSSFSKGAGFDPMNQAQAQSGAQLETKPEDTPEEKIKQLEKKVNELIEESCFANSRAEYQLALEKAKEAGRKERVLVRLREQAASVDQVNLDLTYSVLFNLANQYAANEMYAEALNTYQVIVKNKMFTNAGRLKVNMGNIYFKQKNYPKAIKFYRMAVDQVPNTHKYMRLKIMQNVGIAFVKLGQYNDAITTFEHIMGEQPDVKTGFNLVLCYFALGDREKMKKAFQKMLACDLKIDEEDKYLPHNDDKNYNLILEVIKNDALRRREKEKKLAAERNIKTAAKMMAPTIESSFAAGYDWCVDQVKTSNFVELSHDLEIDKALMYLRQKDFHQAVETLKSFEKKDSKVASTAATNLSFLYFLESDLTQADRYAEVALQADRYNPSALVNKGNCLFAKADYEKAREYYKEALQNDSSCIEALYNLGLAYKLIGRLEDSLDCFFKLHAIFRNNAQVMYQLADIHEQLGDTTQATEWFMQLIGVVPTDPTVLARLGEIYDNDGDKSQAFQYHYDSYRYFPSNIEVIEWLGAYYIDSQFCEKAISYFERAAIVEPTQVKWQLMVASCHRRSGNYQQALETYKSIHRKFPDNVECLKFLVRLCTDLGLKETQEYATKLKKAEKQKELKEQRASSGSRRGSGRRKEGRDGSAGSGIGGSPKDSSSRAGSAISSAGHRSGGSASRRRQLLDEEDGDLFQNTKQDVDATYADPLGPQVERPKTAARKREPVEDEFADEELGDDLLPD</sequence>
<dbReference type="GO" id="GO:0042073">
    <property type="term" value="P:intraciliary transport"/>
    <property type="evidence" value="ECO:0007669"/>
    <property type="project" value="TreeGrafter"/>
</dbReference>
<dbReference type="STRING" id="7574.A0A1S3HGK4"/>
<keyword evidence="5" id="KW-0677">Repeat</keyword>
<dbReference type="PANTHER" id="PTHR44117">
    <property type="entry name" value="INTRAFLAGELLAR TRANSPORT PROTEIN 88 HOMOLOG"/>
    <property type="match status" value="1"/>
</dbReference>
<evidence type="ECO:0000256" key="1">
    <source>
        <dbReference type="ARBA" id="ARBA00004114"/>
    </source>
</evidence>
<dbReference type="GO" id="GO:1905515">
    <property type="term" value="P:non-motile cilium assembly"/>
    <property type="evidence" value="ECO:0007669"/>
    <property type="project" value="TreeGrafter"/>
</dbReference>
<evidence type="ECO:0000256" key="16">
    <source>
        <dbReference type="PROSITE-ProRule" id="PRU00339"/>
    </source>
</evidence>
<dbReference type="SUPFAM" id="SSF48452">
    <property type="entry name" value="TPR-like"/>
    <property type="match status" value="4"/>
</dbReference>
<evidence type="ECO:0000256" key="3">
    <source>
        <dbReference type="ARBA" id="ARBA00004230"/>
    </source>
</evidence>
<dbReference type="FunFam" id="1.25.40.10:FF:000106">
    <property type="entry name" value="Intraflagellar transport 88 homolog (Chlamydomonas)"/>
    <property type="match status" value="1"/>
</dbReference>
<dbReference type="SMART" id="SM00671">
    <property type="entry name" value="SEL1"/>
    <property type="match status" value="2"/>
</dbReference>
<dbReference type="GO" id="GO:1902017">
    <property type="term" value="P:regulation of cilium assembly"/>
    <property type="evidence" value="ECO:0007669"/>
    <property type="project" value="UniProtKB-ARBA"/>
</dbReference>
<dbReference type="GO" id="GO:0097542">
    <property type="term" value="C:ciliary tip"/>
    <property type="evidence" value="ECO:0007669"/>
    <property type="project" value="UniProtKB-ARBA"/>
</dbReference>
<dbReference type="GO" id="GO:0005814">
    <property type="term" value="C:centriole"/>
    <property type="evidence" value="ECO:0007669"/>
    <property type="project" value="UniProtKB-SubCell"/>
</dbReference>
<dbReference type="AlphaFoldDB" id="A0A1S3HGK4"/>
<keyword evidence="8" id="KW-0282">Flagellum</keyword>
<dbReference type="InterPro" id="IPR019734">
    <property type="entry name" value="TPR_rpt"/>
</dbReference>
<comment type="subunit">
    <text evidence="13">Component of the IFT complex B, at least composed of IFT20, IFT22, IFT25, IFT27, IFT46, IFT52, TRAF3IP1/IFT54, IFT57, IFT74, IFT80, IFT81, and IFT88. Interacts with IFT20, IFT22, IFT25, IFT27, IFT52, TRAF3IP1, IFT74, IFT80 and IFT81. Interacts with IFT172. Interacts with IFT57. Interacts with IFT46. Interacts with IFT70B. Interacts with C2CD3. Interacts with ENTR1 (via N-terminus). Interacts with LRRC56. Interacts with DZIP1. Interacts with CCDC38. Interacts with CCDC146. Interacts with CFAP53.</text>
</comment>
<dbReference type="PANTHER" id="PTHR44117:SF1">
    <property type="entry name" value="INTRAFLAGELLAR TRANSPORT PROTEIN 88 HOMOLOG"/>
    <property type="match status" value="1"/>
</dbReference>
<keyword evidence="11" id="KW-0966">Cell projection</keyword>
<evidence type="ECO:0000313" key="18">
    <source>
        <dbReference type="Proteomes" id="UP000085678"/>
    </source>
</evidence>
<dbReference type="GO" id="GO:0031514">
    <property type="term" value="C:motile cilium"/>
    <property type="evidence" value="ECO:0007669"/>
    <property type="project" value="UniProtKB-SubCell"/>
</dbReference>
<evidence type="ECO:0000313" key="19">
    <source>
        <dbReference type="RefSeq" id="XP_013385186.1"/>
    </source>
</evidence>
<feature type="repeat" description="TPR" evidence="16">
    <location>
        <begin position="566"/>
        <end position="599"/>
    </location>
</feature>
<dbReference type="RefSeq" id="XP_013385186.1">
    <property type="nucleotide sequence ID" value="XM_013529732.2"/>
</dbReference>
<keyword evidence="18" id="KW-1185">Reference proteome</keyword>
<evidence type="ECO:0000256" key="2">
    <source>
        <dbReference type="ARBA" id="ARBA00004120"/>
    </source>
</evidence>
<dbReference type="Gene3D" id="1.25.40.10">
    <property type="entry name" value="Tetratricopeptide repeat domain"/>
    <property type="match status" value="2"/>
</dbReference>
<comment type="subcellular location">
    <subcellularLocation>
        <location evidence="3">Cell projection</location>
        <location evidence="3">Cilium</location>
        <location evidence="3">Flagellum</location>
    </subcellularLocation>
    <subcellularLocation>
        <location evidence="2">Cytoplasm</location>
        <location evidence="2">Cytoskeleton</location>
        <location evidence="2">Cilium basal body</location>
    </subcellularLocation>
    <subcellularLocation>
        <location evidence="1">Cytoplasm</location>
        <location evidence="1">Cytoskeleton</location>
        <location evidence="1">Microtubule organizing center</location>
        <location evidence="1">Centrosome</location>
        <location evidence="1">Centriole</location>
    </subcellularLocation>
</comment>
<evidence type="ECO:0000256" key="17">
    <source>
        <dbReference type="SAM" id="MobiDB-lite"/>
    </source>
</evidence>
<feature type="repeat" description="TPR" evidence="16">
    <location>
        <begin position="285"/>
        <end position="318"/>
    </location>
</feature>
<dbReference type="KEGG" id="lak:106155084"/>
<evidence type="ECO:0000256" key="13">
    <source>
        <dbReference type="ARBA" id="ARBA00062040"/>
    </source>
</evidence>
<evidence type="ECO:0000313" key="20">
    <source>
        <dbReference type="RefSeq" id="XP_013385187.1"/>
    </source>
</evidence>
<feature type="repeat" description="TPR" evidence="16">
    <location>
        <begin position="634"/>
        <end position="667"/>
    </location>
</feature>
<feature type="compositionally biased region" description="Basic and acidic residues" evidence="17">
    <location>
        <begin position="729"/>
        <end position="740"/>
    </location>
</feature>
<evidence type="ECO:0000256" key="7">
    <source>
        <dbReference type="ARBA" id="ARBA00022803"/>
    </source>
</evidence>
<dbReference type="Pfam" id="PF13181">
    <property type="entry name" value="TPR_8"/>
    <property type="match status" value="1"/>
</dbReference>
<dbReference type="InterPro" id="IPR011990">
    <property type="entry name" value="TPR-like_helical_dom_sf"/>
</dbReference>
<feature type="repeat" description="TPR" evidence="16">
    <location>
        <begin position="498"/>
        <end position="531"/>
    </location>
</feature>
<dbReference type="GO" id="GO:0097730">
    <property type="term" value="C:non-motile cilium"/>
    <property type="evidence" value="ECO:0007669"/>
    <property type="project" value="TreeGrafter"/>
</dbReference>
<keyword evidence="4" id="KW-0963">Cytoplasm</keyword>
<dbReference type="FunFam" id="1.25.40.10:FF:000135">
    <property type="entry name" value="intraflagellar transport protein 88 homolog isoform X1"/>
    <property type="match status" value="1"/>
</dbReference>
<dbReference type="Pfam" id="PF13432">
    <property type="entry name" value="TPR_16"/>
    <property type="match status" value="1"/>
</dbReference>
<keyword evidence="10" id="KW-0206">Cytoskeleton</keyword>
<feature type="compositionally biased region" description="Low complexity" evidence="17">
    <location>
        <begin position="773"/>
        <end position="790"/>
    </location>
</feature>